<reference evidence="1" key="1">
    <citation type="submission" date="2012-02" db="EMBL/GenBank/DDBJ databases">
        <title>Complete sequence of chromosome 2 of Prevotella dentalis DSM 3688.</title>
        <authorList>
            <consortium name="US DOE Joint Genome Institute (JGI-PGF)"/>
            <person name="Lucas S."/>
            <person name="Copeland A."/>
            <person name="Lapidus A."/>
            <person name="Glavina del Rio T."/>
            <person name="Dalin E."/>
            <person name="Tice H."/>
            <person name="Bruce D."/>
            <person name="Goodwin L."/>
            <person name="Pitluck S."/>
            <person name="Peters L."/>
            <person name="Mikhailova N."/>
            <person name="Chertkov O."/>
            <person name="Kyrpides N."/>
            <person name="Mavromatis K."/>
            <person name="Ivanova N."/>
            <person name="Brettin T."/>
            <person name="Detter J.C."/>
            <person name="Han C."/>
            <person name="Larimer F."/>
            <person name="Land M."/>
            <person name="Hauser L."/>
            <person name="Markowitz V."/>
            <person name="Cheng J.-F."/>
            <person name="Hugenholtz P."/>
            <person name="Woyke T."/>
            <person name="Wu D."/>
            <person name="Gronow S."/>
            <person name="Wellnitz S."/>
            <person name="Brambilla E."/>
            <person name="Klenk H.-P."/>
            <person name="Eisen J.A."/>
        </authorList>
    </citation>
    <scope>NUCLEOTIDE SEQUENCE [LARGE SCALE GENOMIC DNA]</scope>
    <source>
        <strain evidence="1">DSM 3688</strain>
    </source>
</reference>
<organism evidence="1 2">
    <name type="scientific">Prevotella dentalis (strain ATCC 49559 / DSM 3688 / JCM 13448 / NCTC 12043 / ES 2772)</name>
    <name type="common">Mitsuokella dentalis</name>
    <dbReference type="NCBI Taxonomy" id="908937"/>
    <lineage>
        <taxon>Bacteria</taxon>
        <taxon>Pseudomonadati</taxon>
        <taxon>Bacteroidota</taxon>
        <taxon>Bacteroidia</taxon>
        <taxon>Bacteroidales</taxon>
        <taxon>Prevotellaceae</taxon>
        <taxon>Prevotella</taxon>
    </lineage>
</organism>
<sequence length="50" mass="5629">MKSCKLEKPLYFAPFGQVEFAPVGHNMIAPCKVLVQGSILFYPFRFSGFS</sequence>
<dbReference type="EMBL" id="CP003369">
    <property type="protein sequence ID" value="AGB29129.1"/>
    <property type="molecule type" value="Genomic_DNA"/>
</dbReference>
<evidence type="ECO:0000313" key="2">
    <source>
        <dbReference type="Proteomes" id="UP000010862"/>
    </source>
</evidence>
<keyword evidence="2" id="KW-1185">Reference proteome</keyword>
<name>L0JCV8_PREDD</name>
<gene>
    <name evidence="1" type="ordered locus">Prede_1844</name>
</gene>
<dbReference type="Proteomes" id="UP000010862">
    <property type="component" value="Chromosome 2"/>
</dbReference>
<proteinExistence type="predicted"/>
<accession>L0JCV8</accession>
<protein>
    <submittedName>
        <fullName evidence="1">Uncharacterized protein</fullName>
    </submittedName>
</protein>
<dbReference type="KEGG" id="pdt:Prede_1844"/>
<dbReference type="HOGENOM" id="CLU_3121152_0_0_10"/>
<evidence type="ECO:0000313" key="1">
    <source>
        <dbReference type="EMBL" id="AGB29129.1"/>
    </source>
</evidence>
<dbReference type="AlphaFoldDB" id="L0JCV8"/>